<name>A0A433RR95_9BACL</name>
<dbReference type="Proteomes" id="UP000288623">
    <property type="component" value="Unassembled WGS sequence"/>
</dbReference>
<accession>A0A433RR95</accession>
<dbReference type="AlphaFoldDB" id="A0A433RR95"/>
<dbReference type="RefSeq" id="WP_126991327.1">
    <property type="nucleotide sequence ID" value="NZ_JTFC01000036.1"/>
</dbReference>
<gene>
    <name evidence="1" type="ORF">QI30_14475</name>
</gene>
<keyword evidence="2" id="KW-1185">Reference proteome</keyword>
<evidence type="ECO:0000313" key="1">
    <source>
        <dbReference type="EMBL" id="RUS53706.1"/>
    </source>
</evidence>
<evidence type="ECO:0000313" key="2">
    <source>
        <dbReference type="Proteomes" id="UP000288623"/>
    </source>
</evidence>
<dbReference type="EMBL" id="JTFC01000036">
    <property type="protein sequence ID" value="RUS53706.1"/>
    <property type="molecule type" value="Genomic_DNA"/>
</dbReference>
<organism evidence="1 2">
    <name type="scientific">Candidatus Kurthia intestinigallinarum</name>
    <dbReference type="NCBI Taxonomy" id="1562256"/>
    <lineage>
        <taxon>Bacteria</taxon>
        <taxon>Bacillati</taxon>
        <taxon>Bacillota</taxon>
        <taxon>Bacilli</taxon>
        <taxon>Bacillales</taxon>
        <taxon>Caryophanaceae</taxon>
        <taxon>Kurthia</taxon>
    </lineage>
</organism>
<reference evidence="1 2" key="1">
    <citation type="submission" date="2014-11" db="EMBL/GenBank/DDBJ databases">
        <title>Genome sequence and analysis of novel Kurthia sp.</title>
        <authorList>
            <person name="Lawson J.N."/>
            <person name="Gonzalez J.E."/>
            <person name="Rinauldi L."/>
            <person name="Xuan Z."/>
            <person name="Firman A."/>
            <person name="Shaddox L."/>
            <person name="Trudeau A."/>
            <person name="Shah S."/>
            <person name="Reiman D."/>
        </authorList>
    </citation>
    <scope>NUCLEOTIDE SEQUENCE [LARGE SCALE GENOMIC DNA]</scope>
    <source>
        <strain evidence="1 2">3B1D</strain>
    </source>
</reference>
<protein>
    <submittedName>
        <fullName evidence="1">Uncharacterized protein</fullName>
    </submittedName>
</protein>
<proteinExistence type="predicted"/>
<comment type="caution">
    <text evidence="1">The sequence shown here is derived from an EMBL/GenBank/DDBJ whole genome shotgun (WGS) entry which is preliminary data.</text>
</comment>
<sequence>MEYTSDALHKIWDVGQLYRLKSGEVQAYLAYKKIEKTYKESFREKALALIPKASKQQLQLLDLTIEWEPMREAFLAGLIGERLR</sequence>